<dbReference type="Pfam" id="PF00004">
    <property type="entry name" value="AAA"/>
    <property type="match status" value="1"/>
</dbReference>
<gene>
    <name evidence="11" type="ORF">F53441_2445</name>
</gene>
<dbReference type="GO" id="GO:0005663">
    <property type="term" value="C:DNA replication factor C complex"/>
    <property type="evidence" value="ECO:0007669"/>
    <property type="project" value="TreeGrafter"/>
</dbReference>
<dbReference type="GO" id="GO:0003689">
    <property type="term" value="F:DNA clamp loader activity"/>
    <property type="evidence" value="ECO:0007669"/>
    <property type="project" value="TreeGrafter"/>
</dbReference>
<dbReference type="InterPro" id="IPR013748">
    <property type="entry name" value="Rep_factorC_C"/>
</dbReference>
<dbReference type="CDD" id="cd18140">
    <property type="entry name" value="HLD_clamp_RFC"/>
    <property type="match status" value="1"/>
</dbReference>
<dbReference type="SUPFAM" id="SSF52540">
    <property type="entry name" value="P-loop containing nucleoside triphosphate hydrolases"/>
    <property type="match status" value="1"/>
</dbReference>
<accession>A0A8H4P130</accession>
<dbReference type="GO" id="GO:0031391">
    <property type="term" value="C:Elg1 RFC-like complex"/>
    <property type="evidence" value="ECO:0007669"/>
    <property type="project" value="UniProtKB-ARBA"/>
</dbReference>
<evidence type="ECO:0000256" key="2">
    <source>
        <dbReference type="ARBA" id="ARBA00005378"/>
    </source>
</evidence>
<evidence type="ECO:0000256" key="3">
    <source>
        <dbReference type="ARBA" id="ARBA00022705"/>
    </source>
</evidence>
<dbReference type="FunFam" id="3.40.50.300:FF:000237">
    <property type="entry name" value="replication factor C subunit 4"/>
    <property type="match status" value="1"/>
</dbReference>
<dbReference type="GO" id="GO:0016887">
    <property type="term" value="F:ATP hydrolysis activity"/>
    <property type="evidence" value="ECO:0007669"/>
    <property type="project" value="InterPro"/>
</dbReference>
<dbReference type="FunFam" id="1.20.272.10:FF:000011">
    <property type="entry name" value="Replication factor C subunit 2"/>
    <property type="match status" value="1"/>
</dbReference>
<dbReference type="GO" id="GO:0003677">
    <property type="term" value="F:DNA binding"/>
    <property type="evidence" value="ECO:0007669"/>
    <property type="project" value="UniProtKB-KW"/>
</dbReference>
<dbReference type="Pfam" id="PF21960">
    <property type="entry name" value="RCF1-5-like_lid"/>
    <property type="match status" value="1"/>
</dbReference>
<organism evidence="11 12">
    <name type="scientific">Fusarium austroafricanum</name>
    <dbReference type="NCBI Taxonomy" id="2364996"/>
    <lineage>
        <taxon>Eukaryota</taxon>
        <taxon>Fungi</taxon>
        <taxon>Dikarya</taxon>
        <taxon>Ascomycota</taxon>
        <taxon>Pezizomycotina</taxon>
        <taxon>Sordariomycetes</taxon>
        <taxon>Hypocreomycetidae</taxon>
        <taxon>Hypocreales</taxon>
        <taxon>Nectriaceae</taxon>
        <taxon>Fusarium</taxon>
        <taxon>Fusarium concolor species complex</taxon>
    </lineage>
</organism>
<evidence type="ECO:0000256" key="9">
    <source>
        <dbReference type="ARBA" id="ARBA00075373"/>
    </source>
</evidence>
<keyword evidence="4" id="KW-0547">Nucleotide-binding</keyword>
<evidence type="ECO:0000256" key="1">
    <source>
        <dbReference type="ARBA" id="ARBA00004123"/>
    </source>
</evidence>
<comment type="subcellular location">
    <subcellularLocation>
        <location evidence="1">Nucleus</location>
    </subcellularLocation>
</comment>
<evidence type="ECO:0000256" key="5">
    <source>
        <dbReference type="ARBA" id="ARBA00022840"/>
    </source>
</evidence>
<sequence>MASFFDLKARKAAAAANGNAEQKPDKPSNVRTQPWVEKYRPKTLSDVTAQDHTVDVLQRTLQSSNLPHMLFYGPPGTGKTSTVLALAKELYGPEMIKSRVLELNASDERGISIVREKVKNFARMQLTNPAAGYKDKYPCPPFKIIILDEADSMTQDAQSALRRTMETYSKITRFCLICNYVTRIIDPLASRCSKFRFKSLDQSNAKKRLEEIAEKEGVLLEDGAVDALIKCSEGDLRKAITYLQSAARLVGANAPDEEADGDESMDVDKKAVTVKVIEDIAGVIPGRTIDDLGKAIRPKKSASSYQSISDVTEQLVADGWSAGQVVNQLYQALIFDETIPDAQKNKIVLVFSEVDKRLVDGADEHLSILDLSVRISAIMMKK</sequence>
<evidence type="ECO:0000256" key="6">
    <source>
        <dbReference type="ARBA" id="ARBA00023125"/>
    </source>
</evidence>
<dbReference type="SUPFAM" id="SSF48019">
    <property type="entry name" value="post-AAA+ oligomerization domain-like"/>
    <property type="match status" value="1"/>
</dbReference>
<dbReference type="GO" id="GO:0006281">
    <property type="term" value="P:DNA repair"/>
    <property type="evidence" value="ECO:0007669"/>
    <property type="project" value="UniProtKB-ARBA"/>
</dbReference>
<dbReference type="SMART" id="SM00382">
    <property type="entry name" value="AAA"/>
    <property type="match status" value="1"/>
</dbReference>
<dbReference type="AlphaFoldDB" id="A0A8H4P130"/>
<dbReference type="Gene3D" id="1.10.8.60">
    <property type="match status" value="1"/>
</dbReference>
<name>A0A8H4P130_9HYPO</name>
<keyword evidence="7" id="KW-0539">Nucleus</keyword>
<dbReference type="PANTHER" id="PTHR11669:SF20">
    <property type="entry name" value="REPLICATION FACTOR C SUBUNIT 4"/>
    <property type="match status" value="1"/>
</dbReference>
<dbReference type="InterPro" id="IPR027417">
    <property type="entry name" value="P-loop_NTPase"/>
</dbReference>
<dbReference type="Gene3D" id="1.20.272.10">
    <property type="match status" value="1"/>
</dbReference>
<keyword evidence="6" id="KW-0238">DNA-binding</keyword>
<comment type="similarity">
    <text evidence="2">Belongs to the activator 1 small subunits family.</text>
</comment>
<dbReference type="CDD" id="cd00009">
    <property type="entry name" value="AAA"/>
    <property type="match status" value="1"/>
</dbReference>
<dbReference type="Proteomes" id="UP000605986">
    <property type="component" value="Unassembled WGS sequence"/>
</dbReference>
<evidence type="ECO:0000313" key="11">
    <source>
        <dbReference type="EMBL" id="KAF4455175.1"/>
    </source>
</evidence>
<dbReference type="GO" id="GO:0005634">
    <property type="term" value="C:nucleus"/>
    <property type="evidence" value="ECO:0007669"/>
    <property type="project" value="UniProtKB-SubCell"/>
</dbReference>
<dbReference type="InterPro" id="IPR003959">
    <property type="entry name" value="ATPase_AAA_core"/>
</dbReference>
<dbReference type="PANTHER" id="PTHR11669">
    <property type="entry name" value="REPLICATION FACTOR C / DNA POLYMERASE III GAMMA-TAU SUBUNIT"/>
    <property type="match status" value="1"/>
</dbReference>
<dbReference type="GO" id="GO:0005524">
    <property type="term" value="F:ATP binding"/>
    <property type="evidence" value="ECO:0007669"/>
    <property type="project" value="UniProtKB-KW"/>
</dbReference>
<dbReference type="GO" id="GO:0006271">
    <property type="term" value="P:DNA strand elongation involved in DNA replication"/>
    <property type="evidence" value="ECO:0007669"/>
    <property type="project" value="UniProtKB-ARBA"/>
</dbReference>
<keyword evidence="3" id="KW-0235">DNA replication</keyword>
<dbReference type="GO" id="GO:0000076">
    <property type="term" value="P:DNA replication checkpoint signaling"/>
    <property type="evidence" value="ECO:0007669"/>
    <property type="project" value="UniProtKB-ARBA"/>
</dbReference>
<proteinExistence type="inferred from homology"/>
<feature type="domain" description="AAA+ ATPase" evidence="10">
    <location>
        <begin position="65"/>
        <end position="201"/>
    </location>
</feature>
<dbReference type="Pfam" id="PF08542">
    <property type="entry name" value="Rep_fac_C"/>
    <property type="match status" value="1"/>
</dbReference>
<dbReference type="NCBIfam" id="NF001679">
    <property type="entry name" value="PRK00440.1"/>
    <property type="match status" value="1"/>
</dbReference>
<evidence type="ECO:0000256" key="8">
    <source>
        <dbReference type="ARBA" id="ARBA00040745"/>
    </source>
</evidence>
<evidence type="ECO:0000259" key="10">
    <source>
        <dbReference type="SMART" id="SM00382"/>
    </source>
</evidence>
<evidence type="ECO:0000256" key="4">
    <source>
        <dbReference type="ARBA" id="ARBA00022741"/>
    </source>
</evidence>
<evidence type="ECO:0000256" key="7">
    <source>
        <dbReference type="ARBA" id="ARBA00023242"/>
    </source>
</evidence>
<dbReference type="OrthoDB" id="4199794at2759"/>
<evidence type="ECO:0000313" key="12">
    <source>
        <dbReference type="Proteomes" id="UP000605986"/>
    </source>
</evidence>
<keyword evidence="12" id="KW-1185">Reference proteome</keyword>
<dbReference type="InterPro" id="IPR050238">
    <property type="entry name" value="DNA_Rep/Repair_Clamp_Loader"/>
</dbReference>
<keyword evidence="5" id="KW-0067">ATP-binding</keyword>
<dbReference type="EMBL" id="JAADJG010000102">
    <property type="protein sequence ID" value="KAF4455175.1"/>
    <property type="molecule type" value="Genomic_DNA"/>
</dbReference>
<dbReference type="FunFam" id="1.10.8.60:FF:000032">
    <property type="entry name" value="Replication factor C subunit 4"/>
    <property type="match status" value="1"/>
</dbReference>
<dbReference type="InterPro" id="IPR008921">
    <property type="entry name" value="DNA_pol3_clamp-load_cplx_C"/>
</dbReference>
<comment type="caution">
    <text evidence="11">The sequence shown here is derived from an EMBL/GenBank/DDBJ whole genome shotgun (WGS) entry which is preliminary data.</text>
</comment>
<dbReference type="InterPro" id="IPR003593">
    <property type="entry name" value="AAA+_ATPase"/>
</dbReference>
<dbReference type="Gene3D" id="3.40.50.300">
    <property type="entry name" value="P-loop containing nucleotide triphosphate hydrolases"/>
    <property type="match status" value="1"/>
</dbReference>
<protein>
    <recommendedName>
        <fullName evidence="8">Replication factor C subunit 2</fullName>
    </recommendedName>
    <alternativeName>
        <fullName evidence="9">Activator 1 41 kDa subunit</fullName>
    </alternativeName>
</protein>
<dbReference type="InterPro" id="IPR047854">
    <property type="entry name" value="RFC_lid"/>
</dbReference>
<reference evidence="11" key="1">
    <citation type="submission" date="2020-01" db="EMBL/GenBank/DDBJ databases">
        <title>Identification and distribution of gene clusters putatively required for synthesis of sphingolipid metabolism inhibitors in phylogenetically diverse species of the filamentous fungus Fusarium.</title>
        <authorList>
            <person name="Kim H.-S."/>
            <person name="Busman M."/>
            <person name="Brown D.W."/>
            <person name="Divon H."/>
            <person name="Uhlig S."/>
            <person name="Proctor R.H."/>
        </authorList>
    </citation>
    <scope>NUCLEOTIDE SEQUENCE</scope>
    <source>
        <strain evidence="11">NRRL 53441</strain>
    </source>
</reference>